<dbReference type="InterPro" id="IPR000053">
    <property type="entry name" value="Thymidine/pyrmidine_PPase"/>
</dbReference>
<dbReference type="PIRSF" id="PIRSF000478">
    <property type="entry name" value="TP_PyNP"/>
    <property type="match status" value="1"/>
</dbReference>
<dbReference type="SUPFAM" id="SSF47648">
    <property type="entry name" value="Nucleoside phosphorylase/phosphoribosyltransferase N-terminal domain"/>
    <property type="match status" value="1"/>
</dbReference>
<evidence type="ECO:0000256" key="3">
    <source>
        <dbReference type="ARBA" id="ARBA00011892"/>
    </source>
</evidence>
<comment type="function">
    <text evidence="7">The enzymes which catalyze the reversible phosphorolysis of pyrimidine nucleosides are involved in the degradation of these compounds and in their utilization as carbon and energy sources, or in the rescue of pyrimidine bases for nucleotide synthesis.</text>
</comment>
<dbReference type="Pfam" id="PF02885">
    <property type="entry name" value="Glycos_trans_3N"/>
    <property type="match status" value="1"/>
</dbReference>
<comment type="similarity">
    <text evidence="1 7">Belongs to the thymidine/pyrimidine-nucleoside phosphorylase family.</text>
</comment>
<evidence type="ECO:0000256" key="1">
    <source>
        <dbReference type="ARBA" id="ARBA00006915"/>
    </source>
</evidence>
<dbReference type="Pfam" id="PF07831">
    <property type="entry name" value="PYNP_C"/>
    <property type="match status" value="1"/>
</dbReference>
<comment type="subunit">
    <text evidence="2 7">Homodimer.</text>
</comment>
<dbReference type="InterPro" id="IPR035902">
    <property type="entry name" value="Nuc_phospho_transferase"/>
</dbReference>
<dbReference type="InterPro" id="IPR018090">
    <property type="entry name" value="Pyrmidine_PPas_bac/euk"/>
</dbReference>
<evidence type="ECO:0000256" key="2">
    <source>
        <dbReference type="ARBA" id="ARBA00011738"/>
    </source>
</evidence>
<dbReference type="SMART" id="SM00941">
    <property type="entry name" value="PYNP_C"/>
    <property type="match status" value="1"/>
</dbReference>
<dbReference type="eggNOG" id="COG0213">
    <property type="taxonomic scope" value="Bacteria"/>
</dbReference>
<dbReference type="Proteomes" id="UP000019063">
    <property type="component" value="Unassembled WGS sequence"/>
</dbReference>
<dbReference type="InterPro" id="IPR000312">
    <property type="entry name" value="Glycosyl_Trfase_fam3"/>
</dbReference>
<dbReference type="InterPro" id="IPR013102">
    <property type="entry name" value="PYNP_C"/>
</dbReference>
<name>W4HEI5_9RHOB</name>
<organism evidence="9 10">
    <name type="scientific">Roseivivax marinus</name>
    <dbReference type="NCBI Taxonomy" id="1379903"/>
    <lineage>
        <taxon>Bacteria</taxon>
        <taxon>Pseudomonadati</taxon>
        <taxon>Pseudomonadota</taxon>
        <taxon>Alphaproteobacteria</taxon>
        <taxon>Rhodobacterales</taxon>
        <taxon>Roseobacteraceae</taxon>
        <taxon>Roseivivax</taxon>
    </lineage>
</organism>
<keyword evidence="10" id="KW-1185">Reference proteome</keyword>
<dbReference type="AlphaFoldDB" id="W4HEI5"/>
<dbReference type="HAMAP" id="MF_01628">
    <property type="entry name" value="Thymid_phosp"/>
    <property type="match status" value="1"/>
</dbReference>
<dbReference type="InterPro" id="IPR017872">
    <property type="entry name" value="Pyrmidine_PPase_CS"/>
</dbReference>
<dbReference type="PANTHER" id="PTHR10515:SF0">
    <property type="entry name" value="THYMIDINE PHOSPHORYLASE"/>
    <property type="match status" value="1"/>
</dbReference>
<evidence type="ECO:0000256" key="5">
    <source>
        <dbReference type="ARBA" id="ARBA00022679"/>
    </source>
</evidence>
<dbReference type="InterPro" id="IPR013465">
    <property type="entry name" value="Thymidine_Pase"/>
</dbReference>
<dbReference type="NCBIfam" id="NF004490">
    <property type="entry name" value="PRK05820.1"/>
    <property type="match status" value="1"/>
</dbReference>
<dbReference type="GO" id="GO:0004645">
    <property type="term" value="F:1,4-alpha-oligoglucan phosphorylase activity"/>
    <property type="evidence" value="ECO:0007669"/>
    <property type="project" value="InterPro"/>
</dbReference>
<proteinExistence type="inferred from homology"/>
<dbReference type="Gene3D" id="3.90.1170.30">
    <property type="entry name" value="Pyrimidine nucleoside phosphorylase-like, C-terminal domain"/>
    <property type="match status" value="1"/>
</dbReference>
<comment type="catalytic activity">
    <reaction evidence="6 7">
        <text>thymidine + phosphate = 2-deoxy-alpha-D-ribose 1-phosphate + thymine</text>
        <dbReference type="Rhea" id="RHEA:16037"/>
        <dbReference type="ChEBI" id="CHEBI:17748"/>
        <dbReference type="ChEBI" id="CHEBI:17821"/>
        <dbReference type="ChEBI" id="CHEBI:43474"/>
        <dbReference type="ChEBI" id="CHEBI:57259"/>
        <dbReference type="EC" id="2.4.2.4"/>
    </reaction>
</comment>
<dbReference type="GO" id="GO:0046104">
    <property type="term" value="P:thymidine metabolic process"/>
    <property type="evidence" value="ECO:0007669"/>
    <property type="project" value="UniProtKB-UniRule"/>
</dbReference>
<accession>W4HEI5</accession>
<feature type="domain" description="Pyrimidine nucleoside phosphorylase C-terminal" evidence="8">
    <location>
        <begin position="346"/>
        <end position="420"/>
    </location>
</feature>
<dbReference type="InterPro" id="IPR036566">
    <property type="entry name" value="PYNP-like_C_sf"/>
</dbReference>
<evidence type="ECO:0000313" key="9">
    <source>
        <dbReference type="EMBL" id="ETW11124.1"/>
    </source>
</evidence>
<dbReference type="InterPro" id="IPR036320">
    <property type="entry name" value="Glycosyl_Trfase_fam3_N_dom_sf"/>
</dbReference>
<dbReference type="Gene3D" id="3.40.1030.10">
    <property type="entry name" value="Nucleoside phosphorylase/phosphoribosyltransferase catalytic domain"/>
    <property type="match status" value="1"/>
</dbReference>
<dbReference type="STRING" id="1379903.ATO8_18934"/>
<dbReference type="GO" id="GO:0009032">
    <property type="term" value="F:thymidine phosphorylase activity"/>
    <property type="evidence" value="ECO:0007669"/>
    <property type="project" value="UniProtKB-UniRule"/>
</dbReference>
<dbReference type="PATRIC" id="fig|1317118.6.peg.3884"/>
<dbReference type="PROSITE" id="PS00647">
    <property type="entry name" value="THYMID_PHOSPHORYLASE"/>
    <property type="match status" value="1"/>
</dbReference>
<evidence type="ECO:0000313" key="10">
    <source>
        <dbReference type="Proteomes" id="UP000019063"/>
    </source>
</evidence>
<sequence length="435" mass="43291">MSVVREVLSALRAGTAPPPDALARFATGIGRGEVGDAQAGAFAMGVCRTGLGPAGRAALTLAMRDSGARLDWGDGAPALDKHSTGGVGDCTSLVLAPALAACGVRVPMISGRGLGHTGGTLDKLEAIPGVSTDLDATRLRAVVDSCGCVIAGATADLAPADRKLYAVRDATSTVESVDLIVASILSKKLAAGIGGLILDVKVGSGAFMKTEAAARDLAEALVSTAREAGCTATAIITDMDQPLAPALGNAVEVRAALDVLTGRARGRLRDCTVALGARLLAAAGLAADEAQAATRLETALDDGSAAERFGRMIHAMGGPADLAERGADLLPRAPVAMSVAAETDGHVTAIDGEALGHAVVDLGGGRVREGASIDPSVGLTDVAPPGTWVARGDPLAVVHAADEASAARAVEAVRAAVTLGARPVEPAPLVRGHVG</sequence>
<dbReference type="GO" id="GO:0006206">
    <property type="term" value="P:pyrimidine nucleobase metabolic process"/>
    <property type="evidence" value="ECO:0007669"/>
    <property type="project" value="InterPro"/>
</dbReference>
<dbReference type="EC" id="2.4.2.4" evidence="3 7"/>
<dbReference type="SUPFAM" id="SSF52418">
    <property type="entry name" value="Nucleoside phosphorylase/phosphoribosyltransferase catalytic domain"/>
    <property type="match status" value="1"/>
</dbReference>
<evidence type="ECO:0000256" key="6">
    <source>
        <dbReference type="ARBA" id="ARBA00048550"/>
    </source>
</evidence>
<dbReference type="SUPFAM" id="SSF54680">
    <property type="entry name" value="Pyrimidine nucleoside phosphorylase C-terminal domain"/>
    <property type="match status" value="1"/>
</dbReference>
<dbReference type="GO" id="GO:0005829">
    <property type="term" value="C:cytosol"/>
    <property type="evidence" value="ECO:0007669"/>
    <property type="project" value="TreeGrafter"/>
</dbReference>
<comment type="caution">
    <text evidence="9">The sequence shown here is derived from an EMBL/GenBank/DDBJ whole genome shotgun (WGS) entry which is preliminary data.</text>
</comment>
<keyword evidence="4 7" id="KW-0328">Glycosyltransferase</keyword>
<dbReference type="UniPathway" id="UPA00578">
    <property type="reaction ID" value="UER00638"/>
</dbReference>
<dbReference type="Gene3D" id="1.20.970.10">
    <property type="entry name" value="Transferase, Pyrimidine Nucleoside Phosphorylase, Chain C"/>
    <property type="match status" value="1"/>
</dbReference>
<evidence type="ECO:0000256" key="7">
    <source>
        <dbReference type="HAMAP-Rule" id="MF_01628"/>
    </source>
</evidence>
<dbReference type="PANTHER" id="PTHR10515">
    <property type="entry name" value="THYMIDINE PHOSPHORYLASE"/>
    <property type="match status" value="1"/>
</dbReference>
<dbReference type="InterPro" id="IPR017459">
    <property type="entry name" value="Glycosyl_Trfase_fam3_N_dom"/>
</dbReference>
<dbReference type="EMBL" id="AQQW01000016">
    <property type="protein sequence ID" value="ETW11124.1"/>
    <property type="molecule type" value="Genomic_DNA"/>
</dbReference>
<dbReference type="Pfam" id="PF00591">
    <property type="entry name" value="Glycos_transf_3"/>
    <property type="match status" value="1"/>
</dbReference>
<protein>
    <recommendedName>
        <fullName evidence="3 7">Thymidine phosphorylase</fullName>
        <ecNumber evidence="3 7">2.4.2.4</ecNumber>
    </recommendedName>
    <alternativeName>
        <fullName evidence="7">TdRPase</fullName>
    </alternativeName>
</protein>
<reference evidence="9 10" key="1">
    <citation type="journal article" date="2014" name="Antonie Van Leeuwenhoek">
        <title>Roseivivax atlanticus sp. nov., isolated from surface seawater of the Atlantic Ocean.</title>
        <authorList>
            <person name="Li G."/>
            <person name="Lai Q."/>
            <person name="Liu X."/>
            <person name="Sun F."/>
            <person name="Shao Z."/>
        </authorList>
    </citation>
    <scope>NUCLEOTIDE SEQUENCE [LARGE SCALE GENOMIC DNA]</scope>
    <source>
        <strain evidence="9 10">22II-s10s</strain>
    </source>
</reference>
<keyword evidence="5 7" id="KW-0808">Transferase</keyword>
<dbReference type="FunFam" id="3.40.1030.10:FF:000003">
    <property type="entry name" value="Pyrimidine-nucleoside phosphorylase"/>
    <property type="match status" value="1"/>
</dbReference>
<dbReference type="NCBIfam" id="TIGR02644">
    <property type="entry name" value="Y_phosphoryl"/>
    <property type="match status" value="1"/>
</dbReference>
<comment type="pathway">
    <text evidence="7">Pyrimidine metabolism; dTMP biosynthesis via salvage pathway; dTMP from thymine: step 1/2.</text>
</comment>
<evidence type="ECO:0000259" key="8">
    <source>
        <dbReference type="SMART" id="SM00941"/>
    </source>
</evidence>
<evidence type="ECO:0000256" key="4">
    <source>
        <dbReference type="ARBA" id="ARBA00022676"/>
    </source>
</evidence>
<gene>
    <name evidence="7 9" type="primary">deoA</name>
    <name evidence="9" type="ORF">ATO8_18934</name>
</gene>
<dbReference type="RefSeq" id="WP_043846841.1">
    <property type="nucleotide sequence ID" value="NZ_AQQW01000016.1"/>
</dbReference>